<evidence type="ECO:0000313" key="1">
    <source>
        <dbReference type="EMBL" id="KAF9474002.1"/>
    </source>
</evidence>
<dbReference type="Proteomes" id="UP000807469">
    <property type="component" value="Unassembled WGS sequence"/>
</dbReference>
<name>A0A9P5YQI4_9AGAR</name>
<comment type="caution">
    <text evidence="1">The sequence shown here is derived from an EMBL/GenBank/DDBJ whole genome shotgun (WGS) entry which is preliminary data.</text>
</comment>
<protein>
    <submittedName>
        <fullName evidence="1">Uncharacterized protein</fullName>
    </submittedName>
</protein>
<dbReference type="AlphaFoldDB" id="A0A9P5YQI4"/>
<evidence type="ECO:0000313" key="2">
    <source>
        <dbReference type="Proteomes" id="UP000807469"/>
    </source>
</evidence>
<proteinExistence type="predicted"/>
<organism evidence="1 2">
    <name type="scientific">Pholiota conissans</name>
    <dbReference type="NCBI Taxonomy" id="109636"/>
    <lineage>
        <taxon>Eukaryota</taxon>
        <taxon>Fungi</taxon>
        <taxon>Dikarya</taxon>
        <taxon>Basidiomycota</taxon>
        <taxon>Agaricomycotina</taxon>
        <taxon>Agaricomycetes</taxon>
        <taxon>Agaricomycetidae</taxon>
        <taxon>Agaricales</taxon>
        <taxon>Agaricineae</taxon>
        <taxon>Strophariaceae</taxon>
        <taxon>Pholiota</taxon>
    </lineage>
</organism>
<accession>A0A9P5YQI4</accession>
<dbReference type="EMBL" id="MU155403">
    <property type="protein sequence ID" value="KAF9474002.1"/>
    <property type="molecule type" value="Genomic_DNA"/>
</dbReference>
<sequence>MKIMSRGRVCLDNNYVVCCSCTCCALRFRFLLHNQEIRKPFERKNTFGLTTHDAGRRPVLVIHEIRDLNSWLGF</sequence>
<gene>
    <name evidence="1" type="ORF">BDN70DRAFT_346657</name>
</gene>
<reference evidence="1" key="1">
    <citation type="submission" date="2020-11" db="EMBL/GenBank/DDBJ databases">
        <authorList>
            <consortium name="DOE Joint Genome Institute"/>
            <person name="Ahrendt S."/>
            <person name="Riley R."/>
            <person name="Andreopoulos W."/>
            <person name="Labutti K."/>
            <person name="Pangilinan J."/>
            <person name="Ruiz-Duenas F.J."/>
            <person name="Barrasa J.M."/>
            <person name="Sanchez-Garcia M."/>
            <person name="Camarero S."/>
            <person name="Miyauchi S."/>
            <person name="Serrano A."/>
            <person name="Linde D."/>
            <person name="Babiker R."/>
            <person name="Drula E."/>
            <person name="Ayuso-Fernandez I."/>
            <person name="Pacheco R."/>
            <person name="Padilla G."/>
            <person name="Ferreira P."/>
            <person name="Barriuso J."/>
            <person name="Kellner H."/>
            <person name="Castanera R."/>
            <person name="Alfaro M."/>
            <person name="Ramirez L."/>
            <person name="Pisabarro A.G."/>
            <person name="Kuo A."/>
            <person name="Tritt A."/>
            <person name="Lipzen A."/>
            <person name="He G."/>
            <person name="Yan M."/>
            <person name="Ng V."/>
            <person name="Cullen D."/>
            <person name="Martin F."/>
            <person name="Rosso M.-N."/>
            <person name="Henrissat B."/>
            <person name="Hibbett D."/>
            <person name="Martinez A.T."/>
            <person name="Grigoriev I.V."/>
        </authorList>
    </citation>
    <scope>NUCLEOTIDE SEQUENCE</scope>
    <source>
        <strain evidence="1">CIRM-BRFM 674</strain>
    </source>
</reference>
<keyword evidence="2" id="KW-1185">Reference proteome</keyword>